<proteinExistence type="predicted"/>
<evidence type="ECO:0000313" key="1">
    <source>
        <dbReference type="EMBL" id="GFR57948.1"/>
    </source>
</evidence>
<evidence type="ECO:0000313" key="2">
    <source>
        <dbReference type="Proteomes" id="UP000762676"/>
    </source>
</evidence>
<name>A0AAV4EBF8_9GAST</name>
<evidence type="ECO:0008006" key="3">
    <source>
        <dbReference type="Google" id="ProtNLM"/>
    </source>
</evidence>
<protein>
    <recommendedName>
        <fullName evidence="3">Reverse transcriptase zinc-binding domain-containing protein</fullName>
    </recommendedName>
</protein>
<organism evidence="1 2">
    <name type="scientific">Elysia marginata</name>
    <dbReference type="NCBI Taxonomy" id="1093978"/>
    <lineage>
        <taxon>Eukaryota</taxon>
        <taxon>Metazoa</taxon>
        <taxon>Spiralia</taxon>
        <taxon>Lophotrochozoa</taxon>
        <taxon>Mollusca</taxon>
        <taxon>Gastropoda</taxon>
        <taxon>Heterobranchia</taxon>
        <taxon>Euthyneura</taxon>
        <taxon>Panpulmonata</taxon>
        <taxon>Sacoglossa</taxon>
        <taxon>Placobranchoidea</taxon>
        <taxon>Plakobranchidae</taxon>
        <taxon>Elysia</taxon>
    </lineage>
</organism>
<comment type="caution">
    <text evidence="1">The sequence shown here is derived from an EMBL/GenBank/DDBJ whole genome shotgun (WGS) entry which is preliminary data.</text>
</comment>
<gene>
    <name evidence="1" type="ORF">ElyMa_001757600</name>
</gene>
<dbReference type="EMBL" id="BMAT01003578">
    <property type="protein sequence ID" value="GFR57948.1"/>
    <property type="molecule type" value="Genomic_DNA"/>
</dbReference>
<dbReference type="Proteomes" id="UP000762676">
    <property type="component" value="Unassembled WGS sequence"/>
</dbReference>
<reference evidence="1 2" key="1">
    <citation type="journal article" date="2021" name="Elife">
        <title>Chloroplast acquisition without the gene transfer in kleptoplastic sea slugs, Plakobranchus ocellatus.</title>
        <authorList>
            <person name="Maeda T."/>
            <person name="Takahashi S."/>
            <person name="Yoshida T."/>
            <person name="Shimamura S."/>
            <person name="Takaki Y."/>
            <person name="Nagai Y."/>
            <person name="Toyoda A."/>
            <person name="Suzuki Y."/>
            <person name="Arimoto A."/>
            <person name="Ishii H."/>
            <person name="Satoh N."/>
            <person name="Nishiyama T."/>
            <person name="Hasebe M."/>
            <person name="Maruyama T."/>
            <person name="Minagawa J."/>
            <person name="Obokata J."/>
            <person name="Shigenobu S."/>
        </authorList>
    </citation>
    <scope>NUCLEOTIDE SEQUENCE [LARGE SCALE GENOMIC DNA]</scope>
</reference>
<dbReference type="AlphaFoldDB" id="A0AAV4EBF8"/>
<keyword evidence="2" id="KW-1185">Reference proteome</keyword>
<accession>A0AAV4EBF8</accession>
<sequence length="143" mass="16521">MFVMLSRGLSRCHDVCLAATMFVSLPRCLSRCHKDSINSLERRDQVIIFRLRAHHAPVNAHLNRIQPMTFPVCHFCDAPYETTTHLLFQCTSLQDLREEYLPPRPDAWNTLYSNSQQLKKTSTFYSQMSSRRAKVQTTAGSDE</sequence>